<feature type="region of interest" description="Disordered" evidence="1">
    <location>
        <begin position="193"/>
        <end position="217"/>
    </location>
</feature>
<dbReference type="InterPro" id="IPR001315">
    <property type="entry name" value="CARD"/>
</dbReference>
<dbReference type="PANTHER" id="PTHR16155">
    <property type="entry name" value="DED DOMAIN-CONTAINING PROTEIN"/>
    <property type="match status" value="1"/>
</dbReference>
<comment type="caution">
    <text evidence="3">The sequence shown here is derived from an EMBL/GenBank/DDBJ whole genome shotgun (WGS) entry which is preliminary data.</text>
</comment>
<dbReference type="SUPFAM" id="SSF47986">
    <property type="entry name" value="DEATH domain"/>
    <property type="match status" value="1"/>
</dbReference>
<sequence length="1803" mass="208996">MKLRLWLKIQSQWNPLLQNLDVVRVSDILMNKLVLMIDDQERIKHEVTVSDKSRKLLEILKYKDDKHFENFVNALKESEHVPIAEAIKEYKVPDEIHEELGNTTNEAEKIIKQCLEENFEKHAGGKVHFNEIMDQVRHSFRALGVCFEEDEIMIKLVKTVMKDVFPSSSNMRASPRKPKNNCVSGIQMKQIQEKEDRDIDRKKEEAQKGTNLGTDRLDAQSVKSKASLELKMPDMTEDQLCEWLTPVLKRNDIDAERFLQTIKDKEINGKAFENMTTEEMERHFPFIKFGKLKVIQVDRDKYLAEIKAKEGTDLKALIPEPEPVINIRREVFREFNVTSKAVNIYRQGAVMPEIETRVVDRIQPVHRFMQTEAILSEDDQIKVFNDAVIEFAAACMNERTNGTIHFGISGNANDKKSYGQVIGIPAKNPQKYDEGLVKTIESRFYPDQKDKALACIRPPQFIRVLQKQQNVELFVVEVDIVPNVHIVGNEAFFIKDQDQAILYRYLNNAPKELNQKEVEIYMKDKIILSDDRRKGERTLRKHPKNIRRELQGFLCNDSEQMDGDIYPLIFLSPPETTGCMEDFQFLNYLDPSAVFDFDPKGTDGAIYRVAQEKQYMVKTTDDFDAKCVTQKLIVENFNDLKKHLNQPWFFCNGHESAGKTEMDSFEWTQERSESFKKILTVYQEQIPQDRARIIFIIHSKNFEILGEAAREVVLKFKGQWIMLSDSENVAESWKAFLLGHYDTCFEKQTLDERCFAGMPWRTVRDTIKDFVHTELDGQCEIPTIYGGFVEVPSELRKDLCDLEILGARECENQEAMVDNADENQEAMVDNSDGHRRKIEEDFYKGYQVSWWNFWYSGQVLRRNEQDNIFKHILDVSSGDLPHNDKVGCVAIYHQPGSGGTTTARQTLWDNRCTYPCIVVKQITNQTCSQICKIRSHPGEENIQVPVILIDNEDDEKLLSLKESLEEEAKNCTQRVFCVLLVCYRRTILPFEKIQKYISLKQKLNQQEQNWFQQKYKELKKRYEHNKGVDPNHLISLNIMKEDFSSECISRTVKEFLCGLNANEHCLLKYIALVNAYDLNFSPIPVPCFDPIMTRREYVPSRNHQFRTIGEGWEQRLGQALLVLLSRIEQKQLGRRNKSLRVTNPLLSKEITKQILRNNGQTLGEAFLQFLSCPIFEFSNAGHDVLLRILQTVMKKREWVVREKEARLEFFSPLLQSLIDSGDSSDAIEILKVVFDFTNDAMIAQQIARLFNHLEAWEQADQYADIACKLRPNDSFLKHTQGHICKSKLLQIYKDHTDKTAQLDQQTALKAIDHGMKAIWIFKEVQQLYYGDQSNQNLGGHMGEIETCILLLDTLSLLECFHKNSEAFHQYLVDKAFQTDHTDFIKPPKSNFLKSLGESVFNTLDALERELYLMKTNVIPEQKRALALLHRGNNVKYRVALNSYFGEDKDVLPSGLNASEQSEYRRRKVQTECGRSFIRIINLQFQENGNELLQLAFTSMQENIHFSHHNNQDMVVALSAALAMNCSKNINSSLTHNVEFGETLKWSRLLFDKRSQDIHLSHEACMLLLLYHWPTQSKVKKHSLCPQSLLNEALEDLHSISSQHRGQDRILYYLSKGSGFDSVVHAKDVRGDKKNNVTQRIETSKLLWLQGILTNNGREITTALENSEGIKGLTVKLPAEKPVPNTKLWNKPVFFVLGFSLSGPKAVEVTSTDPRSTVDVKFTRPNYTRRKPFTSDPVSNNELFQNEMHRFNEKIQKMKEIEMRQSQGIRLSQQETVFLSTKLQVEEYLSILREQRLRFLQGYY</sequence>
<dbReference type="EMBL" id="JBJQND010000013">
    <property type="protein sequence ID" value="KAL3856192.1"/>
    <property type="molecule type" value="Genomic_DNA"/>
</dbReference>
<proteinExistence type="predicted"/>
<protein>
    <recommendedName>
        <fullName evidence="2">CARD domain-containing protein</fullName>
    </recommendedName>
</protein>
<gene>
    <name evidence="3" type="ORF">ACJMK2_010970</name>
</gene>
<feature type="compositionally biased region" description="Basic and acidic residues" evidence="1">
    <location>
        <begin position="193"/>
        <end position="207"/>
    </location>
</feature>
<feature type="domain" description="CARD" evidence="2">
    <location>
        <begin position="1"/>
        <end position="90"/>
    </location>
</feature>
<dbReference type="Gene3D" id="1.10.533.10">
    <property type="entry name" value="Death Domain, Fas"/>
    <property type="match status" value="1"/>
</dbReference>
<evidence type="ECO:0000313" key="4">
    <source>
        <dbReference type="Proteomes" id="UP001634394"/>
    </source>
</evidence>
<dbReference type="PANTHER" id="PTHR16155:SF19">
    <property type="entry name" value="DED DOMAIN-CONTAINING PROTEIN"/>
    <property type="match status" value="1"/>
</dbReference>
<dbReference type="EMBL" id="JBJQND010000013">
    <property type="protein sequence ID" value="KAL3856191.1"/>
    <property type="molecule type" value="Genomic_DNA"/>
</dbReference>
<accession>A0ABD3V3D5</accession>
<dbReference type="InterPro" id="IPR011029">
    <property type="entry name" value="DEATH-like_dom_sf"/>
</dbReference>
<dbReference type="CDD" id="cd01671">
    <property type="entry name" value="CARD"/>
    <property type="match status" value="1"/>
</dbReference>
<evidence type="ECO:0000256" key="1">
    <source>
        <dbReference type="SAM" id="MobiDB-lite"/>
    </source>
</evidence>
<reference evidence="3 4" key="1">
    <citation type="submission" date="2024-11" db="EMBL/GenBank/DDBJ databases">
        <title>Chromosome-level genome assembly of the freshwater bivalve Anodonta woodiana.</title>
        <authorList>
            <person name="Chen X."/>
        </authorList>
    </citation>
    <scope>NUCLEOTIDE SEQUENCE [LARGE SCALE GENOMIC DNA]</scope>
    <source>
        <strain evidence="3">MN2024</strain>
        <tissue evidence="3">Gills</tissue>
    </source>
</reference>
<keyword evidence="4" id="KW-1185">Reference proteome</keyword>
<dbReference type="PROSITE" id="PS50209">
    <property type="entry name" value="CARD"/>
    <property type="match status" value="1"/>
</dbReference>
<dbReference type="Proteomes" id="UP001634394">
    <property type="component" value="Unassembled WGS sequence"/>
</dbReference>
<name>A0ABD3V3D5_SINWO</name>
<dbReference type="Pfam" id="PF00619">
    <property type="entry name" value="CARD"/>
    <property type="match status" value="1"/>
</dbReference>
<evidence type="ECO:0000313" key="3">
    <source>
        <dbReference type="EMBL" id="KAL3856191.1"/>
    </source>
</evidence>
<organism evidence="3 4">
    <name type="scientific">Sinanodonta woodiana</name>
    <name type="common">Chinese pond mussel</name>
    <name type="synonym">Anodonta woodiana</name>
    <dbReference type="NCBI Taxonomy" id="1069815"/>
    <lineage>
        <taxon>Eukaryota</taxon>
        <taxon>Metazoa</taxon>
        <taxon>Spiralia</taxon>
        <taxon>Lophotrochozoa</taxon>
        <taxon>Mollusca</taxon>
        <taxon>Bivalvia</taxon>
        <taxon>Autobranchia</taxon>
        <taxon>Heteroconchia</taxon>
        <taxon>Palaeoheterodonta</taxon>
        <taxon>Unionida</taxon>
        <taxon>Unionoidea</taxon>
        <taxon>Unionidae</taxon>
        <taxon>Unioninae</taxon>
        <taxon>Sinanodonta</taxon>
    </lineage>
</organism>
<evidence type="ECO:0000259" key="2">
    <source>
        <dbReference type="PROSITE" id="PS50209"/>
    </source>
</evidence>